<dbReference type="Gene3D" id="3.40.190.10">
    <property type="entry name" value="Periplasmic binding protein-like II"/>
    <property type="match status" value="2"/>
</dbReference>
<comment type="caution">
    <text evidence="2">The sequence shown here is derived from an EMBL/GenBank/DDBJ whole genome shotgun (WGS) entry which is preliminary data.</text>
</comment>
<gene>
    <name evidence="2" type="ORF">L2672_12750</name>
</gene>
<dbReference type="SUPFAM" id="SSF53850">
    <property type="entry name" value="Periplasmic binding protein-like II"/>
    <property type="match status" value="1"/>
</dbReference>
<name>A0A9X1ZL63_9GAMM</name>
<evidence type="ECO:0000313" key="3">
    <source>
        <dbReference type="Proteomes" id="UP001139333"/>
    </source>
</evidence>
<feature type="signal peptide" evidence="1">
    <location>
        <begin position="1"/>
        <end position="22"/>
    </location>
</feature>
<reference evidence="2" key="1">
    <citation type="submission" date="2022-01" db="EMBL/GenBank/DDBJ databases">
        <title>Whole genome-based taxonomy of the Shewanellaceae.</title>
        <authorList>
            <person name="Martin-Rodriguez A.J."/>
        </authorList>
    </citation>
    <scope>NUCLEOTIDE SEQUENCE</scope>
    <source>
        <strain evidence="2">DSM 16422</strain>
    </source>
</reference>
<accession>A0A9X1ZL63</accession>
<dbReference type="AlphaFoldDB" id="A0A9X1ZL63"/>
<dbReference type="Proteomes" id="UP001139333">
    <property type="component" value="Unassembled WGS sequence"/>
</dbReference>
<evidence type="ECO:0000256" key="1">
    <source>
        <dbReference type="SAM" id="SignalP"/>
    </source>
</evidence>
<protein>
    <submittedName>
        <fullName evidence="2">ABC transporter substrate-binding protein</fullName>
    </submittedName>
</protein>
<feature type="chain" id="PRO_5040927897" evidence="1">
    <location>
        <begin position="23"/>
        <end position="264"/>
    </location>
</feature>
<evidence type="ECO:0000313" key="2">
    <source>
        <dbReference type="EMBL" id="MCL1143561.1"/>
    </source>
</evidence>
<dbReference type="RefSeq" id="WP_248996235.1">
    <property type="nucleotide sequence ID" value="NZ_JAKIKP010000009.1"/>
</dbReference>
<sequence length="264" mass="30304">MKYGLALLLCLLLSFCSLSTKAESAKKINTRDYNFVAIDHLAEQQVAANIVLRLCQDLSWECPISFMPAKRAERSVLNAMRAGEVARIWQYGENNRNLLRVPTPFYSLRTTMFVNQGSKIFINKLEDFKHYNVGIISGVKHTLFLETLGRNVLIANSSKQLFSMLETKRIDIAVTSSLDGWNTIQSFNKHLFKEQRLSLATQPKFEYPLYIYLHPNWGYLLDPLDKLIHKKIANGDLARLIKKTEGELVYGPSYSFEDIDDPIY</sequence>
<keyword evidence="1" id="KW-0732">Signal</keyword>
<organism evidence="2 3">
    <name type="scientific">Shewanella gaetbuli</name>
    <dbReference type="NCBI Taxonomy" id="220752"/>
    <lineage>
        <taxon>Bacteria</taxon>
        <taxon>Pseudomonadati</taxon>
        <taxon>Pseudomonadota</taxon>
        <taxon>Gammaproteobacteria</taxon>
        <taxon>Alteromonadales</taxon>
        <taxon>Shewanellaceae</taxon>
        <taxon>Shewanella</taxon>
    </lineage>
</organism>
<keyword evidence="3" id="KW-1185">Reference proteome</keyword>
<proteinExistence type="predicted"/>
<dbReference type="EMBL" id="JAKIKP010000009">
    <property type="protein sequence ID" value="MCL1143561.1"/>
    <property type="molecule type" value="Genomic_DNA"/>
</dbReference>